<proteinExistence type="predicted"/>
<gene>
    <name evidence="2" type="ORF">SAMN02982917_6684</name>
</gene>
<feature type="region of interest" description="Disordered" evidence="1">
    <location>
        <begin position="58"/>
        <end position="80"/>
    </location>
</feature>
<evidence type="ECO:0000313" key="3">
    <source>
        <dbReference type="Proteomes" id="UP000192936"/>
    </source>
</evidence>
<dbReference type="AlphaFoldDB" id="A0A1X7HM82"/>
<organism evidence="2 3">
    <name type="scientific">Azospirillum oryzae</name>
    <dbReference type="NCBI Taxonomy" id="286727"/>
    <lineage>
        <taxon>Bacteria</taxon>
        <taxon>Pseudomonadati</taxon>
        <taxon>Pseudomonadota</taxon>
        <taxon>Alphaproteobacteria</taxon>
        <taxon>Rhodospirillales</taxon>
        <taxon>Azospirillaceae</taxon>
        <taxon>Azospirillum</taxon>
    </lineage>
</organism>
<dbReference type="Proteomes" id="UP000192936">
    <property type="component" value="Unassembled WGS sequence"/>
</dbReference>
<evidence type="ECO:0000256" key="1">
    <source>
        <dbReference type="SAM" id="MobiDB-lite"/>
    </source>
</evidence>
<reference evidence="2 3" key="1">
    <citation type="submission" date="2017-04" db="EMBL/GenBank/DDBJ databases">
        <authorList>
            <person name="Afonso C.L."/>
            <person name="Miller P.J."/>
            <person name="Scott M.A."/>
            <person name="Spackman E."/>
            <person name="Goraichik I."/>
            <person name="Dimitrov K.M."/>
            <person name="Suarez D.L."/>
            <person name="Swayne D.E."/>
        </authorList>
    </citation>
    <scope>NUCLEOTIDE SEQUENCE [LARGE SCALE GENOMIC DNA]</scope>
    <source>
        <strain evidence="2 3">A2P</strain>
    </source>
</reference>
<dbReference type="EMBL" id="FXAK01000009">
    <property type="protein sequence ID" value="SMF89312.1"/>
    <property type="molecule type" value="Genomic_DNA"/>
</dbReference>
<accession>A0A1X7HM82</accession>
<protein>
    <submittedName>
        <fullName evidence="2">Uncharacterized protein</fullName>
    </submittedName>
</protein>
<dbReference type="STRING" id="286727.SAMN02982917_6684"/>
<name>A0A1X7HM82_9PROT</name>
<sequence length="80" mass="8547">MLEGERYGPFLDGQVGALIAAVQAANHAGKDGHDARVLLRAKNGCVSTAWIFGTESYPSRTPPSRARNPSAHKVAADRCR</sequence>
<evidence type="ECO:0000313" key="2">
    <source>
        <dbReference type="EMBL" id="SMF89312.1"/>
    </source>
</evidence>